<organism evidence="2 3">
    <name type="scientific">Acinetobacter stercoris</name>
    <dbReference type="NCBI Taxonomy" id="2126983"/>
    <lineage>
        <taxon>Bacteria</taxon>
        <taxon>Pseudomonadati</taxon>
        <taxon>Pseudomonadota</taxon>
        <taxon>Gammaproteobacteria</taxon>
        <taxon>Moraxellales</taxon>
        <taxon>Moraxellaceae</taxon>
        <taxon>Acinetobacter</taxon>
    </lineage>
</organism>
<dbReference type="InterPro" id="IPR025139">
    <property type="entry name" value="DUF4062"/>
</dbReference>
<keyword evidence="3" id="KW-1185">Reference proteome</keyword>
<dbReference type="AlphaFoldDB" id="A0A2U3N247"/>
<evidence type="ECO:0000313" key="3">
    <source>
        <dbReference type="Proteomes" id="UP000245974"/>
    </source>
</evidence>
<dbReference type="Proteomes" id="UP000245974">
    <property type="component" value="Unassembled WGS sequence"/>
</dbReference>
<dbReference type="RefSeq" id="WP_121975047.1">
    <property type="nucleotide sequence ID" value="NZ_OOGT01000156.1"/>
</dbReference>
<feature type="domain" description="DUF4062" evidence="1">
    <location>
        <begin position="7"/>
        <end position="85"/>
    </location>
</feature>
<dbReference type="OrthoDB" id="72299at2"/>
<gene>
    <name evidence="2" type="ORF">KPC_2807</name>
</gene>
<reference evidence="3" key="1">
    <citation type="submission" date="2018-03" db="EMBL/GenBank/DDBJ databases">
        <authorList>
            <person name="Blom J."/>
        </authorList>
    </citation>
    <scope>NUCLEOTIDE SEQUENCE [LARGE SCALE GENOMIC DNA]</scope>
    <source>
        <strain evidence="3">KPC-SM-21</strain>
    </source>
</reference>
<name>A0A2U3N247_9GAMM</name>
<sequence length="344" mass="40240">MLDKRYQVFVISSGLDLQHERVALFQALMNIGFFPWGLEQRTPQSNAIARRQIEECDYVILLLGAEYGELSVAGVSYMHLEYIYAVAKQKPVIVFIDLKSATAEQLSCDIQNYRKIQDFIVQLKHENAHVIYFKDVKDLEQLVRFNMMKMLEYFPSEGWVRPKREQQLQDEIQRLKTELLQAKTEIGIVRYSKSHQQDPLLASKNLWNTCFTFEYKMHAYLDGNFKEIYSKRQIEFSELLVLLSETFIRPASEEHFAQTINHFLNETALSDAREQIPRAHAVSRAQINLNDLQVLKQQFQSIGWIVPIAKDDRQRVLWKIAENGLIALQYCQETSKVSNQINQK</sequence>
<dbReference type="InParanoid" id="A0A2U3N247"/>
<evidence type="ECO:0000259" key="1">
    <source>
        <dbReference type="Pfam" id="PF13271"/>
    </source>
</evidence>
<accession>A0A2U3N247</accession>
<dbReference type="EMBL" id="OOGT01000156">
    <property type="protein sequence ID" value="SPL71629.1"/>
    <property type="molecule type" value="Genomic_DNA"/>
</dbReference>
<proteinExistence type="predicted"/>
<protein>
    <recommendedName>
        <fullName evidence="1">DUF4062 domain-containing protein</fullName>
    </recommendedName>
</protein>
<evidence type="ECO:0000313" key="2">
    <source>
        <dbReference type="EMBL" id="SPL71629.1"/>
    </source>
</evidence>
<dbReference type="Pfam" id="PF13271">
    <property type="entry name" value="DUF4062"/>
    <property type="match status" value="1"/>
</dbReference>